<evidence type="ECO:0000256" key="2">
    <source>
        <dbReference type="SAM" id="Phobius"/>
    </source>
</evidence>
<feature type="region of interest" description="Disordered" evidence="1">
    <location>
        <begin position="37"/>
        <end position="99"/>
    </location>
</feature>
<dbReference type="Proteomes" id="UP000217199">
    <property type="component" value="Unassembled WGS sequence"/>
</dbReference>
<evidence type="ECO:0000256" key="1">
    <source>
        <dbReference type="SAM" id="MobiDB-lite"/>
    </source>
</evidence>
<accession>A0A286U929</accession>
<feature type="transmembrane region" description="Helical" evidence="2">
    <location>
        <begin position="119"/>
        <end position="138"/>
    </location>
</feature>
<keyword evidence="4" id="KW-1185">Reference proteome</keyword>
<sequence>MHSSKAMDDSLTSKGDAPLETFLTTQTIGGNKITISIPVVVNKDPDTQKSTTTQTLPTSSTTTTESPRPEQSRDHSPSLITTSIDKPTGVESSTLSNLATTPPVPQNVAATSNSRLLKATIPSVLIPTLLVIGIWVWIMRKKHRRHQDHYKVFSPFNYAARQPQGLDSESENSDMRAAALIESSYYQKKEEGVVNITIGPSALDETAQGLARFPSQERRGQITRIEQARNTRFEQEINLSLHQASSRPVTNMDNISEELPVYQE</sequence>
<dbReference type="InParanoid" id="A0A286U929"/>
<reference evidence="3 4" key="1">
    <citation type="journal article" date="2017" name="Mol. Ecol.">
        <title>Comparative and population genomic landscape of Phellinus noxius: A hypervariable fungus causing root rot in trees.</title>
        <authorList>
            <person name="Chung C.L."/>
            <person name="Lee T.J."/>
            <person name="Akiba M."/>
            <person name="Lee H.H."/>
            <person name="Kuo T.H."/>
            <person name="Liu D."/>
            <person name="Ke H.M."/>
            <person name="Yokoi T."/>
            <person name="Roa M.B."/>
            <person name="Lu M.J."/>
            <person name="Chang Y.Y."/>
            <person name="Ann P.J."/>
            <person name="Tsai J.N."/>
            <person name="Chen C.Y."/>
            <person name="Tzean S.S."/>
            <person name="Ota Y."/>
            <person name="Hattori T."/>
            <person name="Sahashi N."/>
            <person name="Liou R.F."/>
            <person name="Kikuchi T."/>
            <person name="Tsai I.J."/>
        </authorList>
    </citation>
    <scope>NUCLEOTIDE SEQUENCE [LARGE SCALE GENOMIC DNA]</scope>
    <source>
        <strain evidence="3 4">FFPRI411160</strain>
    </source>
</reference>
<feature type="compositionally biased region" description="Basic and acidic residues" evidence="1">
    <location>
        <begin position="67"/>
        <end position="76"/>
    </location>
</feature>
<keyword evidence="2" id="KW-1133">Transmembrane helix</keyword>
<evidence type="ECO:0000313" key="3">
    <source>
        <dbReference type="EMBL" id="PAV16065.1"/>
    </source>
</evidence>
<protein>
    <submittedName>
        <fullName evidence="3">Uncharacterized protein</fullName>
    </submittedName>
</protein>
<feature type="compositionally biased region" description="Polar residues" evidence="1">
    <location>
        <begin position="78"/>
        <end position="99"/>
    </location>
</feature>
<keyword evidence="2" id="KW-0812">Transmembrane</keyword>
<organism evidence="3 4">
    <name type="scientific">Pyrrhoderma noxium</name>
    <dbReference type="NCBI Taxonomy" id="2282107"/>
    <lineage>
        <taxon>Eukaryota</taxon>
        <taxon>Fungi</taxon>
        <taxon>Dikarya</taxon>
        <taxon>Basidiomycota</taxon>
        <taxon>Agaricomycotina</taxon>
        <taxon>Agaricomycetes</taxon>
        <taxon>Hymenochaetales</taxon>
        <taxon>Hymenochaetaceae</taxon>
        <taxon>Pyrrhoderma</taxon>
    </lineage>
</organism>
<name>A0A286U929_9AGAM</name>
<proteinExistence type="predicted"/>
<dbReference type="EMBL" id="NBII01000008">
    <property type="protein sequence ID" value="PAV16065.1"/>
    <property type="molecule type" value="Genomic_DNA"/>
</dbReference>
<feature type="compositionally biased region" description="Low complexity" evidence="1">
    <location>
        <begin position="48"/>
        <end position="66"/>
    </location>
</feature>
<dbReference type="AlphaFoldDB" id="A0A286U929"/>
<keyword evidence="2" id="KW-0472">Membrane</keyword>
<comment type="caution">
    <text evidence="3">The sequence shown here is derived from an EMBL/GenBank/DDBJ whole genome shotgun (WGS) entry which is preliminary data.</text>
</comment>
<gene>
    <name evidence="3" type="ORF">PNOK_0768500</name>
</gene>
<evidence type="ECO:0000313" key="4">
    <source>
        <dbReference type="Proteomes" id="UP000217199"/>
    </source>
</evidence>